<gene>
    <name evidence="1" type="ORF">HNQ64_002500</name>
</gene>
<protein>
    <submittedName>
        <fullName evidence="1">Uncharacterized protein</fullName>
    </submittedName>
</protein>
<reference evidence="1 2" key="1">
    <citation type="submission" date="2020-08" db="EMBL/GenBank/DDBJ databases">
        <title>Genomic Encyclopedia of Type Strains, Phase IV (KMG-IV): sequencing the most valuable type-strain genomes for metagenomic binning, comparative biology and taxonomic classification.</title>
        <authorList>
            <person name="Goeker M."/>
        </authorList>
    </citation>
    <scope>NUCLEOTIDE SEQUENCE [LARGE SCALE GENOMIC DNA]</scope>
    <source>
        <strain evidence="1 2">DSM 12251</strain>
    </source>
</reference>
<dbReference type="AlphaFoldDB" id="A0A7W7YLI5"/>
<name>A0A7W7YLI5_9BACT</name>
<proteinExistence type="predicted"/>
<keyword evidence="2" id="KW-1185">Reference proteome</keyword>
<evidence type="ECO:0000313" key="1">
    <source>
        <dbReference type="EMBL" id="MBB5038242.1"/>
    </source>
</evidence>
<comment type="caution">
    <text evidence="1">The sequence shown here is derived from an EMBL/GenBank/DDBJ whole genome shotgun (WGS) entry which is preliminary data.</text>
</comment>
<dbReference type="EMBL" id="JACHIF010000004">
    <property type="protein sequence ID" value="MBB5038242.1"/>
    <property type="molecule type" value="Genomic_DNA"/>
</dbReference>
<organism evidence="1 2">
    <name type="scientific">Prosthecobacter dejongeii</name>
    <dbReference type="NCBI Taxonomy" id="48465"/>
    <lineage>
        <taxon>Bacteria</taxon>
        <taxon>Pseudomonadati</taxon>
        <taxon>Verrucomicrobiota</taxon>
        <taxon>Verrucomicrobiia</taxon>
        <taxon>Verrucomicrobiales</taxon>
        <taxon>Verrucomicrobiaceae</taxon>
        <taxon>Prosthecobacter</taxon>
    </lineage>
</organism>
<accession>A0A7W7YLI5</accession>
<evidence type="ECO:0000313" key="2">
    <source>
        <dbReference type="Proteomes" id="UP000534294"/>
    </source>
</evidence>
<sequence length="83" mass="9564">MIARFLGQRPSEMTRYIEMDALPAIKVATATRPAWRVALPTFHRWLAARSSGLTLTVEELREELRLCEEAEKPKKGKEQSEHE</sequence>
<dbReference type="Proteomes" id="UP000534294">
    <property type="component" value="Unassembled WGS sequence"/>
</dbReference>